<dbReference type="SUPFAM" id="SSF51445">
    <property type="entry name" value="(Trans)glycosidases"/>
    <property type="match status" value="1"/>
</dbReference>
<dbReference type="PANTHER" id="PTHR31268:SF8">
    <property type="entry name" value="GALACTINOL--SUCROSE GALACTOSYLTRANSFERASE 4-RELATED"/>
    <property type="match status" value="1"/>
</dbReference>
<evidence type="ECO:0000256" key="1">
    <source>
        <dbReference type="ARBA" id="ARBA00007240"/>
    </source>
</evidence>
<sequence length="284" mass="31163">MASLPPSAKSIMPPLASSSSTTPPRPTLFGDNFGWCTWDAFYLTVDPLGVWHGVKDFADVGITQKFLVIDDGWQSINFDGDNPFEECEKFRKYKEGSLFRLEAYPYDKSRAKKILLKAKELEIARKARSRAIQAGLRDLSEQLPHSGGNESCSGLKAFIKDPKTTFRGLDDVYVWQALCGAWGGVRPESTHRDSKLVPVKLSPCLTGTMDDLAVDKIVEGGIGLVRPDQAADLYDSMHSYLSKAGVSGVKVDVIHGFDLAKAYYDGLSKSVVKNFKGIGIISSM</sequence>
<keyword evidence="2" id="KW-0119">Carbohydrate metabolism</keyword>
<accession>A0AAQ3K079</accession>
<dbReference type="PANTHER" id="PTHR31268">
    <property type="match status" value="1"/>
</dbReference>
<organism evidence="4 5">
    <name type="scientific">Canna indica</name>
    <name type="common">Indian-shot</name>
    <dbReference type="NCBI Taxonomy" id="4628"/>
    <lineage>
        <taxon>Eukaryota</taxon>
        <taxon>Viridiplantae</taxon>
        <taxon>Streptophyta</taxon>
        <taxon>Embryophyta</taxon>
        <taxon>Tracheophyta</taxon>
        <taxon>Spermatophyta</taxon>
        <taxon>Magnoliopsida</taxon>
        <taxon>Liliopsida</taxon>
        <taxon>Zingiberales</taxon>
        <taxon>Cannaceae</taxon>
        <taxon>Canna</taxon>
    </lineage>
</organism>
<comment type="similarity">
    <text evidence="1">Belongs to the glycosyl hydrolases 36 family.</text>
</comment>
<evidence type="ECO:0000313" key="5">
    <source>
        <dbReference type="Proteomes" id="UP001327560"/>
    </source>
</evidence>
<proteinExistence type="inferred from homology"/>
<dbReference type="AlphaFoldDB" id="A0AAQ3K079"/>
<feature type="region of interest" description="Disordered" evidence="3">
    <location>
        <begin position="1"/>
        <end position="23"/>
    </location>
</feature>
<dbReference type="Proteomes" id="UP001327560">
    <property type="component" value="Chromosome 2"/>
</dbReference>
<gene>
    <name evidence="4" type="ORF">Cni_G06414</name>
</gene>
<keyword evidence="5" id="KW-1185">Reference proteome</keyword>
<dbReference type="InterPro" id="IPR008811">
    <property type="entry name" value="Glycosyl_hydrolases_36"/>
</dbReference>
<feature type="compositionally biased region" description="Low complexity" evidence="3">
    <location>
        <begin position="13"/>
        <end position="22"/>
    </location>
</feature>
<reference evidence="4 5" key="1">
    <citation type="submission" date="2023-10" db="EMBL/GenBank/DDBJ databases">
        <title>Chromosome-scale genome assembly provides insights into flower coloration mechanisms of Canna indica.</title>
        <authorList>
            <person name="Li C."/>
        </authorList>
    </citation>
    <scope>NUCLEOTIDE SEQUENCE [LARGE SCALE GENOMIC DNA]</scope>
    <source>
        <tissue evidence="4">Flower</tissue>
    </source>
</reference>
<name>A0AAQ3K079_9LILI</name>
<dbReference type="InterPro" id="IPR017853">
    <property type="entry name" value="GH"/>
</dbReference>
<dbReference type="Pfam" id="PF05691">
    <property type="entry name" value="Raffinose_syn"/>
    <property type="match status" value="1"/>
</dbReference>
<evidence type="ECO:0000313" key="4">
    <source>
        <dbReference type="EMBL" id="WOK97706.1"/>
    </source>
</evidence>
<dbReference type="EMBL" id="CP136891">
    <property type="protein sequence ID" value="WOK97706.1"/>
    <property type="molecule type" value="Genomic_DNA"/>
</dbReference>
<protein>
    <recommendedName>
        <fullName evidence="6">Galactinol--sucrose galactosyltransferase</fullName>
    </recommendedName>
</protein>
<evidence type="ECO:0000256" key="3">
    <source>
        <dbReference type="SAM" id="MobiDB-lite"/>
    </source>
</evidence>
<evidence type="ECO:0000256" key="2">
    <source>
        <dbReference type="ARBA" id="ARBA00023277"/>
    </source>
</evidence>
<evidence type="ECO:0008006" key="6">
    <source>
        <dbReference type="Google" id="ProtNLM"/>
    </source>
</evidence>